<feature type="region of interest" description="Disordered" evidence="2">
    <location>
        <begin position="1"/>
        <end position="20"/>
    </location>
</feature>
<protein>
    <submittedName>
        <fullName evidence="3">Uncharacterized protein</fullName>
    </submittedName>
</protein>
<evidence type="ECO:0000256" key="2">
    <source>
        <dbReference type="SAM" id="MobiDB-lite"/>
    </source>
</evidence>
<dbReference type="AlphaFoldDB" id="A0A7S0X5V8"/>
<feature type="coiled-coil region" evidence="1">
    <location>
        <begin position="183"/>
        <end position="210"/>
    </location>
</feature>
<evidence type="ECO:0000256" key="1">
    <source>
        <dbReference type="SAM" id="Coils"/>
    </source>
</evidence>
<gene>
    <name evidence="3" type="ORF">MANT1106_LOCUS7404</name>
</gene>
<proteinExistence type="predicted"/>
<accession>A0A7S0X5V8</accession>
<sequence length="481" mass="52155">MQMVKEQHGIAETSKAHLETQRSTLCAVNAERDDLIAQREDLARAAVGQQSVIEEQGHEIEMIKEARQNLEREVEAKNAQLAETERQVGALHQENAQLAGELQARGAAVDAAEGRLGALADRNNDLLAQVSAAESARVEAEENIRKLMDENGVLEEEISAGESSVLAIQAQTAESFACMHVDREQLVERNRALARQMVESQDRLDTVRRDAETIITVEKLRSRAMEQQHGEMLAELEKEGGAAALRPMLVAAQQALGLEKERAAALAAKNEELVAAAGARDDAATRAERDAVPVGEVVRARKEAAAEIETLKVCAAAAEARVAQYEQQLADVHARGVKWSGQQTAAEGRIERINRYVADSDSTRTNADLRASSGGSGGGGGSGETYDDAWRDLDLQSVAGYSESNMSEIPNPNDLDGIGRLARAAKAQANKGKFEQIKAQRNQYKAGLRAAQQEVEGMRAEMAAVEHLREQVRTLQDAAFL</sequence>
<dbReference type="SUPFAM" id="SSF90257">
    <property type="entry name" value="Myosin rod fragments"/>
    <property type="match status" value="1"/>
</dbReference>
<feature type="compositionally biased region" description="Gly residues" evidence="2">
    <location>
        <begin position="374"/>
        <end position="383"/>
    </location>
</feature>
<dbReference type="EMBL" id="HBFC01012710">
    <property type="protein sequence ID" value="CAD8704722.1"/>
    <property type="molecule type" value="Transcribed_RNA"/>
</dbReference>
<keyword evidence="1" id="KW-0175">Coiled coil</keyword>
<reference evidence="3" key="1">
    <citation type="submission" date="2021-01" db="EMBL/GenBank/DDBJ databases">
        <authorList>
            <person name="Corre E."/>
            <person name="Pelletier E."/>
            <person name="Niang G."/>
            <person name="Scheremetjew M."/>
            <person name="Finn R."/>
            <person name="Kale V."/>
            <person name="Holt S."/>
            <person name="Cochrane G."/>
            <person name="Meng A."/>
            <person name="Brown T."/>
            <person name="Cohen L."/>
        </authorList>
    </citation>
    <scope>NUCLEOTIDE SEQUENCE</scope>
    <source>
        <strain evidence="3">SL-175</strain>
    </source>
</reference>
<organism evidence="3">
    <name type="scientific">Mantoniella antarctica</name>
    <dbReference type="NCBI Taxonomy" id="81844"/>
    <lineage>
        <taxon>Eukaryota</taxon>
        <taxon>Viridiplantae</taxon>
        <taxon>Chlorophyta</taxon>
        <taxon>Mamiellophyceae</taxon>
        <taxon>Mamiellales</taxon>
        <taxon>Mamiellaceae</taxon>
        <taxon>Mantoniella</taxon>
    </lineage>
</organism>
<name>A0A7S0X5V8_9CHLO</name>
<dbReference type="Gene3D" id="1.20.5.340">
    <property type="match status" value="1"/>
</dbReference>
<feature type="coiled-coil region" evidence="1">
    <location>
        <begin position="434"/>
        <end position="478"/>
    </location>
</feature>
<feature type="region of interest" description="Disordered" evidence="2">
    <location>
        <begin position="361"/>
        <end position="388"/>
    </location>
</feature>
<feature type="coiled-coil region" evidence="1">
    <location>
        <begin position="53"/>
        <end position="157"/>
    </location>
</feature>
<evidence type="ECO:0000313" key="3">
    <source>
        <dbReference type="EMBL" id="CAD8704722.1"/>
    </source>
</evidence>
<feature type="coiled-coil region" evidence="1">
    <location>
        <begin position="308"/>
        <end position="335"/>
    </location>
</feature>